<evidence type="ECO:0000256" key="14">
    <source>
        <dbReference type="ARBA" id="ARBA00053015"/>
    </source>
</evidence>
<keyword evidence="10" id="KW-0067">ATP-binding</keyword>
<evidence type="ECO:0000256" key="13">
    <source>
        <dbReference type="ARBA" id="ARBA00023137"/>
    </source>
</evidence>
<feature type="transmembrane region" description="Helical" evidence="16">
    <location>
        <begin position="14"/>
        <end position="35"/>
    </location>
</feature>
<keyword evidence="13" id="KW-0829">Tyrosine-protein kinase</keyword>
<dbReference type="RefSeq" id="WP_345311304.1">
    <property type="nucleotide sequence ID" value="NZ_BAABLN010000029.1"/>
</dbReference>
<evidence type="ECO:0000256" key="12">
    <source>
        <dbReference type="ARBA" id="ARBA00023136"/>
    </source>
</evidence>
<evidence type="ECO:0000256" key="15">
    <source>
        <dbReference type="SAM" id="MobiDB-lite"/>
    </source>
</evidence>
<evidence type="ECO:0000256" key="10">
    <source>
        <dbReference type="ARBA" id="ARBA00022840"/>
    </source>
</evidence>
<feature type="region of interest" description="Disordered" evidence="15">
    <location>
        <begin position="227"/>
        <end position="251"/>
    </location>
</feature>
<keyword evidence="5" id="KW-0997">Cell inner membrane</keyword>
<dbReference type="InterPro" id="IPR005702">
    <property type="entry name" value="Wzc-like_C"/>
</dbReference>
<evidence type="ECO:0000256" key="6">
    <source>
        <dbReference type="ARBA" id="ARBA00022679"/>
    </source>
</evidence>
<evidence type="ECO:0000256" key="3">
    <source>
        <dbReference type="ARBA" id="ARBA00008883"/>
    </source>
</evidence>
<dbReference type="EMBL" id="BAABLN010000029">
    <property type="protein sequence ID" value="GAA4700621.1"/>
    <property type="molecule type" value="Genomic_DNA"/>
</dbReference>
<dbReference type="InterPro" id="IPR003856">
    <property type="entry name" value="LPS_length_determ_N"/>
</dbReference>
<dbReference type="PANTHER" id="PTHR32309">
    <property type="entry name" value="TYROSINE-PROTEIN KINASE"/>
    <property type="match status" value="1"/>
</dbReference>
<comment type="similarity">
    <text evidence="2">Belongs to the CpsC/CapA family.</text>
</comment>
<sequence>MTLRDYFDVLRKRWLVVAGLMLVGLLVGGVIALVIPPKYQATAQLYVAIPTSDSAAELNQAATYLSRELKSYATLATTPFVLEPVADRPDVNESVAALEGMVSVTNPTATSLIDVAATAETPEKAQTVANAVADELTRGVSTLSPSVEGRDSTVRATTISRAELPASSSGLPAWSYPLIGLASGAVLGAILAFLVEGLDRRPRTVQDLRQVRGAILAGAIPRLKQLSTRGLAQSSSHGSRGETTGVADQPRVPQQLVSLRSVLQRHHPEVLPHVPGSAVLLVTGSRHRDGATTVASELARSYADLGSRVVLVDAHLQNRGLSELLGEDMQVGVADIAGGSAKAEETAVKLGPNLMFIPAGTETVRPSDVVCSERMNVLIGELRDEFDVVVIDCSPLTETADSVVLSRASDVVLLVTVPGGTPMGRLQQAVDGYGDTQVALVANRSGHHRGANAGLS</sequence>
<evidence type="ECO:0000259" key="18">
    <source>
        <dbReference type="Pfam" id="PF13614"/>
    </source>
</evidence>
<dbReference type="CDD" id="cd05387">
    <property type="entry name" value="BY-kinase"/>
    <property type="match status" value="1"/>
</dbReference>
<keyword evidence="6" id="KW-0808">Transferase</keyword>
<evidence type="ECO:0000256" key="8">
    <source>
        <dbReference type="ARBA" id="ARBA00022741"/>
    </source>
</evidence>
<keyword evidence="11 16" id="KW-1133">Transmembrane helix</keyword>
<comment type="caution">
    <text evidence="19">The sequence shown here is derived from an EMBL/GenBank/DDBJ whole genome shotgun (WGS) entry which is preliminary data.</text>
</comment>
<comment type="catalytic activity">
    <reaction evidence="14">
        <text>L-tyrosyl-[protein] + ATP = O-phospho-L-tyrosyl-[protein] + ADP + H(+)</text>
        <dbReference type="Rhea" id="RHEA:10596"/>
        <dbReference type="Rhea" id="RHEA-COMP:10136"/>
        <dbReference type="Rhea" id="RHEA-COMP:20101"/>
        <dbReference type="ChEBI" id="CHEBI:15378"/>
        <dbReference type="ChEBI" id="CHEBI:30616"/>
        <dbReference type="ChEBI" id="CHEBI:46858"/>
        <dbReference type="ChEBI" id="CHEBI:61978"/>
        <dbReference type="ChEBI" id="CHEBI:456216"/>
    </reaction>
</comment>
<evidence type="ECO:0000313" key="20">
    <source>
        <dbReference type="Proteomes" id="UP001501446"/>
    </source>
</evidence>
<keyword evidence="8" id="KW-0547">Nucleotide-binding</keyword>
<keyword evidence="20" id="KW-1185">Reference proteome</keyword>
<proteinExistence type="inferred from homology"/>
<evidence type="ECO:0000256" key="1">
    <source>
        <dbReference type="ARBA" id="ARBA00004429"/>
    </source>
</evidence>
<reference evidence="20" key="1">
    <citation type="journal article" date="2019" name="Int. J. Syst. Evol. Microbiol.">
        <title>The Global Catalogue of Microorganisms (GCM) 10K type strain sequencing project: providing services to taxonomists for standard genome sequencing and annotation.</title>
        <authorList>
            <consortium name="The Broad Institute Genomics Platform"/>
            <consortium name="The Broad Institute Genome Sequencing Center for Infectious Disease"/>
            <person name="Wu L."/>
            <person name="Ma J."/>
        </authorList>
    </citation>
    <scope>NUCLEOTIDE SEQUENCE [LARGE SCALE GENOMIC DNA]</scope>
    <source>
        <strain evidence="20">JCM 18958</strain>
    </source>
</reference>
<evidence type="ECO:0000256" key="9">
    <source>
        <dbReference type="ARBA" id="ARBA00022777"/>
    </source>
</evidence>
<comment type="subcellular location">
    <subcellularLocation>
        <location evidence="1">Cell inner membrane</location>
        <topology evidence="1">Multi-pass membrane protein</topology>
    </subcellularLocation>
</comment>
<evidence type="ECO:0008006" key="21">
    <source>
        <dbReference type="Google" id="ProtNLM"/>
    </source>
</evidence>
<dbReference type="Pfam" id="PF13614">
    <property type="entry name" value="AAA_31"/>
    <property type="match status" value="1"/>
</dbReference>
<comment type="similarity">
    <text evidence="3">Belongs to the etk/wzc family.</text>
</comment>
<evidence type="ECO:0000256" key="16">
    <source>
        <dbReference type="SAM" id="Phobius"/>
    </source>
</evidence>
<evidence type="ECO:0000256" key="4">
    <source>
        <dbReference type="ARBA" id="ARBA00022475"/>
    </source>
</evidence>
<dbReference type="InterPro" id="IPR027417">
    <property type="entry name" value="P-loop_NTPase"/>
</dbReference>
<keyword evidence="12 16" id="KW-0472">Membrane</keyword>
<keyword evidence="9" id="KW-0418">Kinase</keyword>
<keyword evidence="4" id="KW-1003">Cell membrane</keyword>
<evidence type="ECO:0000256" key="7">
    <source>
        <dbReference type="ARBA" id="ARBA00022692"/>
    </source>
</evidence>
<feature type="transmembrane region" description="Helical" evidence="16">
    <location>
        <begin position="174"/>
        <end position="195"/>
    </location>
</feature>
<dbReference type="Pfam" id="PF02706">
    <property type="entry name" value="Wzz"/>
    <property type="match status" value="1"/>
</dbReference>
<feature type="domain" description="AAA" evidence="18">
    <location>
        <begin position="290"/>
        <end position="414"/>
    </location>
</feature>
<dbReference type="InterPro" id="IPR025669">
    <property type="entry name" value="AAA_dom"/>
</dbReference>
<dbReference type="Proteomes" id="UP001501446">
    <property type="component" value="Unassembled WGS sequence"/>
</dbReference>
<keyword evidence="7 16" id="KW-0812">Transmembrane</keyword>
<evidence type="ECO:0000259" key="17">
    <source>
        <dbReference type="Pfam" id="PF02706"/>
    </source>
</evidence>
<accession>A0ABP8X6D7</accession>
<gene>
    <name evidence="19" type="ORF">GCM10025781_18640</name>
</gene>
<dbReference type="PANTHER" id="PTHR32309:SF31">
    <property type="entry name" value="CAPSULAR EXOPOLYSACCHARIDE FAMILY"/>
    <property type="match status" value="1"/>
</dbReference>
<organism evidence="19 20">
    <name type="scientific">Kocuria gwangalliensis</name>
    <dbReference type="NCBI Taxonomy" id="501592"/>
    <lineage>
        <taxon>Bacteria</taxon>
        <taxon>Bacillati</taxon>
        <taxon>Actinomycetota</taxon>
        <taxon>Actinomycetes</taxon>
        <taxon>Micrococcales</taxon>
        <taxon>Micrococcaceae</taxon>
        <taxon>Kocuria</taxon>
    </lineage>
</organism>
<dbReference type="InterPro" id="IPR050445">
    <property type="entry name" value="Bact_polysacc_biosynth/exp"/>
</dbReference>
<evidence type="ECO:0000256" key="2">
    <source>
        <dbReference type="ARBA" id="ARBA00006683"/>
    </source>
</evidence>
<evidence type="ECO:0000256" key="5">
    <source>
        <dbReference type="ARBA" id="ARBA00022519"/>
    </source>
</evidence>
<dbReference type="SUPFAM" id="SSF52540">
    <property type="entry name" value="P-loop containing nucleoside triphosphate hydrolases"/>
    <property type="match status" value="1"/>
</dbReference>
<name>A0ABP8X6D7_9MICC</name>
<feature type="compositionally biased region" description="Polar residues" evidence="15">
    <location>
        <begin position="227"/>
        <end position="242"/>
    </location>
</feature>
<evidence type="ECO:0000256" key="11">
    <source>
        <dbReference type="ARBA" id="ARBA00022989"/>
    </source>
</evidence>
<protein>
    <recommendedName>
        <fullName evidence="21">Polysaccharide chain length determinant N-terminal domain-containing protein</fullName>
    </recommendedName>
</protein>
<feature type="domain" description="Polysaccharide chain length determinant N-terminal" evidence="17">
    <location>
        <begin position="2"/>
        <end position="64"/>
    </location>
</feature>
<evidence type="ECO:0000313" key="19">
    <source>
        <dbReference type="EMBL" id="GAA4700621.1"/>
    </source>
</evidence>
<dbReference type="Gene3D" id="3.40.50.300">
    <property type="entry name" value="P-loop containing nucleotide triphosphate hydrolases"/>
    <property type="match status" value="1"/>
</dbReference>